<proteinExistence type="predicted"/>
<dbReference type="HOGENOM" id="CLU_1587021_0_0_1"/>
<name>A0A0C9SUH1_PAXIN</name>
<protein>
    <submittedName>
        <fullName evidence="1">Uncharacterized protein</fullName>
    </submittedName>
</protein>
<reference evidence="2" key="2">
    <citation type="submission" date="2015-01" db="EMBL/GenBank/DDBJ databases">
        <title>Evolutionary Origins and Diversification of the Mycorrhizal Mutualists.</title>
        <authorList>
            <consortium name="DOE Joint Genome Institute"/>
            <consortium name="Mycorrhizal Genomics Consortium"/>
            <person name="Kohler A."/>
            <person name="Kuo A."/>
            <person name="Nagy L.G."/>
            <person name="Floudas D."/>
            <person name="Copeland A."/>
            <person name="Barry K.W."/>
            <person name="Cichocki N."/>
            <person name="Veneault-Fourrey C."/>
            <person name="LaButti K."/>
            <person name="Lindquist E.A."/>
            <person name="Lipzen A."/>
            <person name="Lundell T."/>
            <person name="Morin E."/>
            <person name="Murat C."/>
            <person name="Riley R."/>
            <person name="Ohm R."/>
            <person name="Sun H."/>
            <person name="Tunlid A."/>
            <person name="Henrissat B."/>
            <person name="Grigoriev I.V."/>
            <person name="Hibbett D.S."/>
            <person name="Martin F."/>
        </authorList>
    </citation>
    <scope>NUCLEOTIDE SEQUENCE [LARGE SCALE GENOMIC DNA]</scope>
    <source>
        <strain evidence="2">ATCC 200175</strain>
    </source>
</reference>
<dbReference type="OrthoDB" id="3308246at2759"/>
<dbReference type="Proteomes" id="UP000053647">
    <property type="component" value="Unassembled WGS sequence"/>
</dbReference>
<reference evidence="1 2" key="1">
    <citation type="submission" date="2014-06" db="EMBL/GenBank/DDBJ databases">
        <authorList>
            <consortium name="DOE Joint Genome Institute"/>
            <person name="Kuo A."/>
            <person name="Kohler A."/>
            <person name="Nagy L.G."/>
            <person name="Floudas D."/>
            <person name="Copeland A."/>
            <person name="Barry K.W."/>
            <person name="Cichocki N."/>
            <person name="Veneault-Fourrey C."/>
            <person name="LaButti K."/>
            <person name="Lindquist E.A."/>
            <person name="Lipzen A."/>
            <person name="Lundell T."/>
            <person name="Morin E."/>
            <person name="Murat C."/>
            <person name="Sun H."/>
            <person name="Tunlid A."/>
            <person name="Henrissat B."/>
            <person name="Grigoriev I.V."/>
            <person name="Hibbett D.S."/>
            <person name="Martin F."/>
            <person name="Nordberg H.P."/>
            <person name="Cantor M.N."/>
            <person name="Hua S.X."/>
        </authorList>
    </citation>
    <scope>NUCLEOTIDE SEQUENCE [LARGE SCALE GENOMIC DNA]</scope>
    <source>
        <strain evidence="1 2">ATCC 200175</strain>
    </source>
</reference>
<evidence type="ECO:0000313" key="1">
    <source>
        <dbReference type="EMBL" id="KIJ12694.1"/>
    </source>
</evidence>
<sequence length="191" mass="20961">MSALNNSIGLRVIGGDGDVVDIVPGSKDIQCLDKQRTIVSHNFSKRAPSAEDILKDKSGQGYAVFHSKHPPLWISGECAMGLDDVPVATCLGHQHHVNVSFVKETPNNGHRWQDMQLCGLADSTFMTCMDIPLDVFNEQWPPEAQKELGMDCEDTFVPEVIMSLLDQPVMLLFLDNQLMVAMGLSTPKGPV</sequence>
<keyword evidence="2" id="KW-1185">Reference proteome</keyword>
<dbReference type="AlphaFoldDB" id="A0A0C9SUH1"/>
<dbReference type="EMBL" id="KN819360">
    <property type="protein sequence ID" value="KIJ12694.1"/>
    <property type="molecule type" value="Genomic_DNA"/>
</dbReference>
<evidence type="ECO:0000313" key="2">
    <source>
        <dbReference type="Proteomes" id="UP000053647"/>
    </source>
</evidence>
<accession>A0A0C9SUH1</accession>
<organism evidence="1 2">
    <name type="scientific">Paxillus involutus ATCC 200175</name>
    <dbReference type="NCBI Taxonomy" id="664439"/>
    <lineage>
        <taxon>Eukaryota</taxon>
        <taxon>Fungi</taxon>
        <taxon>Dikarya</taxon>
        <taxon>Basidiomycota</taxon>
        <taxon>Agaricomycotina</taxon>
        <taxon>Agaricomycetes</taxon>
        <taxon>Agaricomycetidae</taxon>
        <taxon>Boletales</taxon>
        <taxon>Paxilineae</taxon>
        <taxon>Paxillaceae</taxon>
        <taxon>Paxillus</taxon>
    </lineage>
</organism>
<gene>
    <name evidence="1" type="ORF">PAXINDRAFT_14453</name>
</gene>